<keyword evidence="5 7" id="KW-0648">Protein biosynthesis</keyword>
<evidence type="ECO:0000256" key="8">
    <source>
        <dbReference type="SAM" id="MobiDB-lite"/>
    </source>
</evidence>
<dbReference type="InterPro" id="IPR019770">
    <property type="entry name" value="TIF_eIF_4E_CS"/>
</dbReference>
<dbReference type="InterPro" id="IPR001040">
    <property type="entry name" value="TIF_eIF_4E"/>
</dbReference>
<name>A0A8I6SME2_CIMLE</name>
<dbReference type="Pfam" id="PF01652">
    <property type="entry name" value="IF4E"/>
    <property type="match status" value="1"/>
</dbReference>
<dbReference type="GO" id="GO:0006417">
    <property type="term" value="P:regulation of translation"/>
    <property type="evidence" value="ECO:0007669"/>
    <property type="project" value="UniProtKB-KW"/>
</dbReference>
<dbReference type="SUPFAM" id="SSF55418">
    <property type="entry name" value="eIF4e-like"/>
    <property type="match status" value="1"/>
</dbReference>
<evidence type="ECO:0000313" key="10">
    <source>
        <dbReference type="Proteomes" id="UP000494040"/>
    </source>
</evidence>
<dbReference type="Proteomes" id="UP000494040">
    <property type="component" value="Unassembled WGS sequence"/>
</dbReference>
<dbReference type="GO" id="GO:0000340">
    <property type="term" value="F:RNA 7-methylguanosine cap binding"/>
    <property type="evidence" value="ECO:0007669"/>
    <property type="project" value="TreeGrafter"/>
</dbReference>
<reference evidence="9" key="1">
    <citation type="submission" date="2022-01" db="UniProtKB">
        <authorList>
            <consortium name="EnsemblMetazoa"/>
        </authorList>
    </citation>
    <scope>IDENTIFICATION</scope>
</reference>
<evidence type="ECO:0000256" key="3">
    <source>
        <dbReference type="ARBA" id="ARBA00022845"/>
    </source>
</evidence>
<evidence type="ECO:0000313" key="9">
    <source>
        <dbReference type="EnsemblMetazoa" id="XP_024083754.1"/>
    </source>
</evidence>
<dbReference type="PANTHER" id="PTHR11960:SF8">
    <property type="entry name" value="EUKARYOTIC TRANSLATION INITIATION FACTOR 4E1-RELATED"/>
    <property type="match status" value="1"/>
</dbReference>
<keyword evidence="3" id="KW-0810">Translation regulation</keyword>
<dbReference type="RefSeq" id="XP_024083754.1">
    <property type="nucleotide sequence ID" value="XM_024227986.1"/>
</dbReference>
<feature type="region of interest" description="Disordered" evidence="8">
    <location>
        <begin position="1"/>
        <end position="21"/>
    </location>
</feature>
<sequence>MAGNKIEEDTEKTSKETTDKEIQHIKHPLQNSWSLWYYDNDRKKSWLENLKEITSFATVEDFWSIYNHIKPASELKISNDYYLFKTGISPTWEDKANEHGGRWVMSIDKKQRDYELDSIWLEVMLCLIGESFEEHTDEICGATVNIRAKVDRISVWTAHSDKPTAMAIGRILKDRLNLNGKQLTFSVHPEAVTKSGATGSKNISYVI</sequence>
<organism evidence="9 10">
    <name type="scientific">Cimex lectularius</name>
    <name type="common">Bed bug</name>
    <name type="synonym">Acanthia lectularia</name>
    <dbReference type="NCBI Taxonomy" id="79782"/>
    <lineage>
        <taxon>Eukaryota</taxon>
        <taxon>Metazoa</taxon>
        <taxon>Ecdysozoa</taxon>
        <taxon>Arthropoda</taxon>
        <taxon>Hexapoda</taxon>
        <taxon>Insecta</taxon>
        <taxon>Pterygota</taxon>
        <taxon>Neoptera</taxon>
        <taxon>Paraneoptera</taxon>
        <taxon>Hemiptera</taxon>
        <taxon>Heteroptera</taxon>
        <taxon>Panheteroptera</taxon>
        <taxon>Cimicomorpha</taxon>
        <taxon>Cimicidae</taxon>
        <taxon>Cimex</taxon>
    </lineage>
</organism>
<evidence type="ECO:0000256" key="5">
    <source>
        <dbReference type="ARBA" id="ARBA00022917"/>
    </source>
</evidence>
<keyword evidence="2 7" id="KW-0396">Initiation factor</keyword>
<keyword evidence="10" id="KW-1185">Reference proteome</keyword>
<dbReference type="PROSITE" id="PS00813">
    <property type="entry name" value="IF4E"/>
    <property type="match status" value="1"/>
</dbReference>
<dbReference type="GeneID" id="112127283"/>
<evidence type="ECO:0000256" key="2">
    <source>
        <dbReference type="ARBA" id="ARBA00022540"/>
    </source>
</evidence>
<dbReference type="GO" id="GO:0003743">
    <property type="term" value="F:translation initiation factor activity"/>
    <property type="evidence" value="ECO:0007669"/>
    <property type="project" value="UniProtKB-KW"/>
</dbReference>
<proteinExistence type="inferred from homology"/>
<dbReference type="InterPro" id="IPR023398">
    <property type="entry name" value="TIF_eIF4e-like"/>
</dbReference>
<dbReference type="EnsemblMetazoa" id="XM_024227986.1">
    <property type="protein sequence ID" value="XP_024083754.1"/>
    <property type="gene ID" value="LOC112127283"/>
</dbReference>
<evidence type="ECO:0000256" key="4">
    <source>
        <dbReference type="ARBA" id="ARBA00022884"/>
    </source>
</evidence>
<keyword evidence="4 7" id="KW-0694">RNA-binding</keyword>
<dbReference type="PANTHER" id="PTHR11960">
    <property type="entry name" value="EUKARYOTIC TRANSLATION INITIATION FACTOR 4E RELATED"/>
    <property type="match status" value="1"/>
</dbReference>
<dbReference type="GO" id="GO:0016281">
    <property type="term" value="C:eukaryotic translation initiation factor 4F complex"/>
    <property type="evidence" value="ECO:0007669"/>
    <property type="project" value="TreeGrafter"/>
</dbReference>
<dbReference type="Gene3D" id="3.30.760.10">
    <property type="entry name" value="RNA Cap, Translation Initiation Factor Eif4e"/>
    <property type="match status" value="1"/>
</dbReference>
<protein>
    <recommendedName>
        <fullName evidence="6">eIF-4F 25 kDa subunit</fullName>
    </recommendedName>
</protein>
<comment type="similarity">
    <text evidence="1 7">Belongs to the eukaryotic initiation factor 4E family.</text>
</comment>
<dbReference type="OrthoDB" id="590761at2759"/>
<evidence type="ECO:0000256" key="1">
    <source>
        <dbReference type="ARBA" id="ARBA00009860"/>
    </source>
</evidence>
<dbReference type="AlphaFoldDB" id="A0A8I6SME2"/>
<evidence type="ECO:0000256" key="7">
    <source>
        <dbReference type="RuleBase" id="RU004374"/>
    </source>
</evidence>
<evidence type="ECO:0000256" key="6">
    <source>
        <dbReference type="ARBA" id="ARBA00032656"/>
    </source>
</evidence>
<accession>A0A8I6SME2</accession>